<keyword evidence="3" id="KW-1185">Reference proteome</keyword>
<proteinExistence type="predicted"/>
<feature type="chain" id="PRO_5032469693" description="Glycoside hydrolase 123 C-terminal domain-containing protein" evidence="1">
    <location>
        <begin position="26"/>
        <end position="829"/>
    </location>
</feature>
<evidence type="ECO:0000256" key="1">
    <source>
        <dbReference type="SAM" id="SignalP"/>
    </source>
</evidence>
<feature type="signal peptide" evidence="1">
    <location>
        <begin position="1"/>
        <end position="25"/>
    </location>
</feature>
<comment type="caution">
    <text evidence="2">The sequence shown here is derived from an EMBL/GenBank/DDBJ whole genome shotgun (WGS) entry which is preliminary data.</text>
</comment>
<reference evidence="2 3" key="1">
    <citation type="submission" date="2020-08" db="EMBL/GenBank/DDBJ databases">
        <title>Oceanospirillum sp. nov. isolated from marine sediment.</title>
        <authorList>
            <person name="Ji X."/>
        </authorList>
    </citation>
    <scope>NUCLEOTIDE SEQUENCE [LARGE SCALE GENOMIC DNA]</scope>
    <source>
        <strain evidence="2 3">D5</strain>
    </source>
</reference>
<evidence type="ECO:0000313" key="2">
    <source>
        <dbReference type="EMBL" id="MBB1487339.1"/>
    </source>
</evidence>
<evidence type="ECO:0008006" key="4">
    <source>
        <dbReference type="Google" id="ProtNLM"/>
    </source>
</evidence>
<name>A0A839IS80_9GAMM</name>
<dbReference type="Proteomes" id="UP000565262">
    <property type="component" value="Unassembled WGS sequence"/>
</dbReference>
<protein>
    <recommendedName>
        <fullName evidence="4">Glycoside hydrolase 123 C-terminal domain-containing protein</fullName>
    </recommendedName>
</protein>
<dbReference type="EMBL" id="JACJFM010000014">
    <property type="protein sequence ID" value="MBB1487339.1"/>
    <property type="molecule type" value="Genomic_DNA"/>
</dbReference>
<gene>
    <name evidence="2" type="ORF">H4O21_12050</name>
</gene>
<keyword evidence="1" id="KW-0732">Signal</keyword>
<dbReference type="AlphaFoldDB" id="A0A839IS80"/>
<sequence>MIWPLSAAIRLLILCAFLFCSQVMASDDQGADISNSPHHELPLTALNPQFWFFDDGVAGNQLLRIEGENTSDTPARLLLRIDHHSSVNYRTRFNLERVYPTGRFILEVPLNQLKTSAGETFTHQDIRKIYLSNMGADFRWHAAALLHQPLIPAGLIGWDFGPDAQTSVPGMIQVSQTDVRQGFIVEGPYRYRNRPYHDPMIADGIEGLTRLVLPIKNGLWRIRLWSSDIGEWEYVPHALEKSIQINQTRILQQNLSYQDWLTRFYLYKPDISQGSSGLDAFWQSVGQYRGAPVDGTVLVTDGKLTLDFSSPETAGRFISALIAVPLNTASIDNNVSEPLSVQQNPEQFDQFDQYRENIFQRSWSYLPNPELYKNVPEIYQGESLLWVPGENISLRLDFPDAPGQLKELDLPLKNLQIYQIRQGYSRPRGQEMALQNELSLIPLMPESYAENMHQPRNQSVADYAINAEQGDQWVITGQVEAPLAISETSRGYYLRFDRALYSVNAQLLPVILPEVKKPIGIYLDYAPHLSWFSQQDAETQASCDYHFLSQFGLTGVAPALPDPVRGKEEAFKRAVQSPLNAGLLPPYPAYTPVKRLLPNGQDYTLEQLDKVSSVAGLLLWSLADEPGLFLREDLELDQFNNLMAASRPEFDRMAQLNRKEHDKTTDRFNSVLVNHGYQLTAERIQQLKQSNLDVYLYNLPSPRFAAGAYLWKTGLKGYWQWHGRMPTAHPADPTDGRENDVQLLFPSAQLCRAPEIHPRLLAIRQGVNDLRWLNWLMQNANQNLSFAMLQHELQKQIDSDWEKNTLNNKVLDRFIDQIKRLAQGLQSNH</sequence>
<evidence type="ECO:0000313" key="3">
    <source>
        <dbReference type="Proteomes" id="UP000565262"/>
    </source>
</evidence>
<dbReference type="RefSeq" id="WP_182809121.1">
    <property type="nucleotide sequence ID" value="NZ_JACJFM010000014.1"/>
</dbReference>
<organism evidence="2 3">
    <name type="scientific">Oceanospirillum sediminis</name>
    <dbReference type="NCBI Taxonomy" id="2760088"/>
    <lineage>
        <taxon>Bacteria</taxon>
        <taxon>Pseudomonadati</taxon>
        <taxon>Pseudomonadota</taxon>
        <taxon>Gammaproteobacteria</taxon>
        <taxon>Oceanospirillales</taxon>
        <taxon>Oceanospirillaceae</taxon>
        <taxon>Oceanospirillum</taxon>
    </lineage>
</organism>
<accession>A0A839IS80</accession>